<dbReference type="SUPFAM" id="SSF46894">
    <property type="entry name" value="C-terminal effector domain of the bipartite response regulators"/>
    <property type="match status" value="1"/>
</dbReference>
<dbReference type="Proteomes" id="UP000094784">
    <property type="component" value="Unassembled WGS sequence"/>
</dbReference>
<protein>
    <submittedName>
        <fullName evidence="5">Helix-turn-helix transcriptional regulator</fullName>
    </submittedName>
</protein>
<evidence type="ECO:0000313" key="5">
    <source>
        <dbReference type="EMBL" id="ODV54427.1"/>
    </source>
</evidence>
<dbReference type="Gene3D" id="1.10.10.10">
    <property type="entry name" value="Winged helix-like DNA-binding domain superfamily/Winged helix DNA-binding domain"/>
    <property type="match status" value="1"/>
</dbReference>
<evidence type="ECO:0000259" key="4">
    <source>
        <dbReference type="PROSITE" id="PS50043"/>
    </source>
</evidence>
<evidence type="ECO:0000256" key="1">
    <source>
        <dbReference type="ARBA" id="ARBA00023015"/>
    </source>
</evidence>
<reference evidence="5 6" key="1">
    <citation type="submission" date="2016-09" db="EMBL/GenBank/DDBJ databases">
        <title>Draft genome sequence of the soil isolate, Lysinibacillus fusiformis M5, a potential hypoxanthine producer.</title>
        <authorList>
            <person name="Gallegos-Monterrosa R."/>
            <person name="Maroti G."/>
            <person name="Balint B."/>
            <person name="Kovacs A.T."/>
        </authorList>
    </citation>
    <scope>NUCLEOTIDE SEQUENCE [LARGE SCALE GENOMIC DNA]</scope>
    <source>
        <strain evidence="5 6">M5</strain>
    </source>
</reference>
<dbReference type="RefSeq" id="WP_069479717.1">
    <property type="nucleotide sequence ID" value="NZ_KV766182.1"/>
</dbReference>
<name>A0A1E4R1V5_9BACI</name>
<dbReference type="PANTHER" id="PTHR44688:SF16">
    <property type="entry name" value="DNA-BINDING TRANSCRIPTIONAL ACTIVATOR DEVR_DOSR"/>
    <property type="match status" value="1"/>
</dbReference>
<feature type="domain" description="HTH luxR-type" evidence="4">
    <location>
        <begin position="282"/>
        <end position="347"/>
    </location>
</feature>
<evidence type="ECO:0000256" key="2">
    <source>
        <dbReference type="ARBA" id="ARBA00023125"/>
    </source>
</evidence>
<organism evidence="5 6">
    <name type="scientific">Lysinibacillus fusiformis</name>
    <dbReference type="NCBI Taxonomy" id="28031"/>
    <lineage>
        <taxon>Bacteria</taxon>
        <taxon>Bacillati</taxon>
        <taxon>Bacillota</taxon>
        <taxon>Bacilli</taxon>
        <taxon>Bacillales</taxon>
        <taxon>Bacillaceae</taxon>
        <taxon>Lysinibacillus</taxon>
    </lineage>
</organism>
<dbReference type="InterPro" id="IPR016032">
    <property type="entry name" value="Sig_transdc_resp-reg_C-effctor"/>
</dbReference>
<dbReference type="AlphaFoldDB" id="A0A1E4R1V5"/>
<dbReference type="Pfam" id="PF00196">
    <property type="entry name" value="GerE"/>
    <property type="match status" value="1"/>
</dbReference>
<proteinExistence type="predicted"/>
<dbReference type="GO" id="GO:0006355">
    <property type="term" value="P:regulation of DNA-templated transcription"/>
    <property type="evidence" value="ECO:0007669"/>
    <property type="project" value="InterPro"/>
</dbReference>
<dbReference type="CDD" id="cd06170">
    <property type="entry name" value="LuxR_C_like"/>
    <property type="match status" value="1"/>
</dbReference>
<dbReference type="EMBL" id="MECQ01000001">
    <property type="protein sequence ID" value="ODV54427.1"/>
    <property type="molecule type" value="Genomic_DNA"/>
</dbReference>
<dbReference type="GO" id="GO:0003677">
    <property type="term" value="F:DNA binding"/>
    <property type="evidence" value="ECO:0007669"/>
    <property type="project" value="UniProtKB-KW"/>
</dbReference>
<dbReference type="PANTHER" id="PTHR44688">
    <property type="entry name" value="DNA-BINDING TRANSCRIPTIONAL ACTIVATOR DEVR_DOSR"/>
    <property type="match status" value="1"/>
</dbReference>
<dbReference type="SMART" id="SM00421">
    <property type="entry name" value="HTH_LUXR"/>
    <property type="match status" value="1"/>
</dbReference>
<gene>
    <name evidence="5" type="ORF">BG258_00235</name>
</gene>
<dbReference type="InterPro" id="IPR036388">
    <property type="entry name" value="WH-like_DNA-bd_sf"/>
</dbReference>
<sequence>MQDTHYWKRRSEIHLRNSQTSVQYRQKMIEELRNFISFDAYCCTMTDTQTLFSIGAVTEQSIEDIHQQIMSLEYGSDDINSYVYIVESGQYIGKLSDVSSQSKRYREVLKPNGFSDEIRAALMFQGQCYGFLTLFKTIENGQRYFQDAEVNQVKILMPVMAEALMGFYHTIIEERLFIKEEQSGIMILDKEYRIISTNTMAAQLLTLLRNNEGLLDWQIPKPIQSFCAKLQANKLNSQTSLLVPINNTGYVTVQASVLMTADSQQQIAILLNEASPKEMLTYLLKAYHLTPREKEVVVEVMKGMPTKIIAQNLRISSYTVQDHLKLIFQKVDVGDRNELVWKLFTRFN</sequence>
<comment type="caution">
    <text evidence="5">The sequence shown here is derived from an EMBL/GenBank/DDBJ whole genome shotgun (WGS) entry which is preliminary data.</text>
</comment>
<dbReference type="PRINTS" id="PR00038">
    <property type="entry name" value="HTHLUXR"/>
</dbReference>
<keyword evidence="2" id="KW-0238">DNA-binding</keyword>
<dbReference type="PROSITE" id="PS50043">
    <property type="entry name" value="HTH_LUXR_2"/>
    <property type="match status" value="1"/>
</dbReference>
<keyword evidence="1" id="KW-0805">Transcription regulation</keyword>
<evidence type="ECO:0000256" key="3">
    <source>
        <dbReference type="ARBA" id="ARBA00023163"/>
    </source>
</evidence>
<evidence type="ECO:0000313" key="6">
    <source>
        <dbReference type="Proteomes" id="UP000094784"/>
    </source>
</evidence>
<dbReference type="OrthoDB" id="9815744at2"/>
<dbReference type="InterPro" id="IPR000792">
    <property type="entry name" value="Tscrpt_reg_LuxR_C"/>
</dbReference>
<accession>A0A1E4R1V5</accession>
<keyword evidence="3" id="KW-0804">Transcription</keyword>